<dbReference type="GO" id="GO:0000139">
    <property type="term" value="C:Golgi membrane"/>
    <property type="evidence" value="ECO:0007669"/>
    <property type="project" value="TreeGrafter"/>
</dbReference>
<evidence type="ECO:0000313" key="7">
    <source>
        <dbReference type="Proteomes" id="UP001485043"/>
    </source>
</evidence>
<comment type="caution">
    <text evidence="6">The sequence shown here is derived from an EMBL/GenBank/DDBJ whole genome shotgun (WGS) entry which is preliminary data.</text>
</comment>
<reference evidence="6 7" key="1">
    <citation type="journal article" date="2024" name="Nat. Commun.">
        <title>Phylogenomics reveals the evolutionary origins of lichenization in chlorophyte algae.</title>
        <authorList>
            <person name="Puginier C."/>
            <person name="Libourel C."/>
            <person name="Otte J."/>
            <person name="Skaloud P."/>
            <person name="Haon M."/>
            <person name="Grisel S."/>
            <person name="Petersen M."/>
            <person name="Berrin J.G."/>
            <person name="Delaux P.M."/>
            <person name="Dal Grande F."/>
            <person name="Keller J."/>
        </authorList>
    </citation>
    <scope>NUCLEOTIDE SEQUENCE [LARGE SCALE GENOMIC DNA]</scope>
    <source>
        <strain evidence="6 7">SAG 2523</strain>
    </source>
</reference>
<dbReference type="SUPFAM" id="SSF69322">
    <property type="entry name" value="Tricorn protease domain 2"/>
    <property type="match status" value="1"/>
</dbReference>
<dbReference type="Pfam" id="PF00400">
    <property type="entry name" value="WD40"/>
    <property type="match status" value="1"/>
</dbReference>
<dbReference type="Proteomes" id="UP001485043">
    <property type="component" value="Unassembled WGS sequence"/>
</dbReference>
<dbReference type="InterPro" id="IPR029044">
    <property type="entry name" value="Nucleotide-diphossugar_trans"/>
</dbReference>
<feature type="region of interest" description="Disordered" evidence="5">
    <location>
        <begin position="103"/>
        <end position="169"/>
    </location>
</feature>
<dbReference type="InterPro" id="IPR001680">
    <property type="entry name" value="WD40_rpt"/>
</dbReference>
<evidence type="ECO:0000256" key="2">
    <source>
        <dbReference type="ARBA" id="ARBA00022676"/>
    </source>
</evidence>
<dbReference type="PROSITE" id="PS50294">
    <property type="entry name" value="WD_REPEATS_REGION"/>
    <property type="match status" value="1"/>
</dbReference>
<dbReference type="AlphaFoldDB" id="A0AAW1SV87"/>
<keyword evidence="2" id="KW-0328">Glycosyltransferase</keyword>
<gene>
    <name evidence="6" type="ORF">WJX84_010016</name>
</gene>
<dbReference type="EMBL" id="JALJOV010000955">
    <property type="protein sequence ID" value="KAK9857630.1"/>
    <property type="molecule type" value="Genomic_DNA"/>
</dbReference>
<evidence type="ECO:0000256" key="5">
    <source>
        <dbReference type="SAM" id="MobiDB-lite"/>
    </source>
</evidence>
<dbReference type="Pfam" id="PF05637">
    <property type="entry name" value="Glyco_transf_34"/>
    <property type="match status" value="2"/>
</dbReference>
<keyword evidence="4" id="KW-0853">WD repeat</keyword>
<evidence type="ECO:0000256" key="3">
    <source>
        <dbReference type="ARBA" id="ARBA00022679"/>
    </source>
</evidence>
<dbReference type="PANTHER" id="PTHR31306:SF4">
    <property type="entry name" value="ALPHA-1,2-GALACTOSYLTRANSFERASE"/>
    <property type="match status" value="1"/>
</dbReference>
<accession>A0AAW1SV87</accession>
<dbReference type="SUPFAM" id="SSF53448">
    <property type="entry name" value="Nucleotide-diphospho-sugar transferases"/>
    <property type="match status" value="1"/>
</dbReference>
<dbReference type="InterPro" id="IPR008630">
    <property type="entry name" value="Glyco_trans_34"/>
</dbReference>
<comment type="similarity">
    <text evidence="1">Belongs to the glycosyltransferase 34 family.</text>
</comment>
<sequence>MLPVQGAHEIQSFGLGHKGFVRSLAWLPRLEGALLVSGGSDGTVRLWDPMTGEQLALFPFPAAAAREVAAHAAPTAHPAGSSDQHLNGAAAMEEDTHPSLEAATAAGPTSKRLRTVPTPSQPEASASVEGHDGALNPAVEPADAAPAEDESMAGDEAEGDESSEDEGNSPVALALAAGPSGHSIAVAVEGQEQIFILGCSQSNQDGSASQPWHLELRQELRPLQAALPTSLQYDSGGRLWVAGGQERSAAIPEIAVLEQEPSTAMLEVIIQHELATSSLPGPCTRGPQSTAKAANEAQLFGWLPLTNFSVRSQRRRLSSRQIMLGLSSGRRITGLLIILFQLHRISSRKPRVSGTEKSFLNGADKAIVTTILGSIPYRDLSIENKRVYAERHGYDLIIYERALSGKFWSNKKDKMFNKPLAIQESFRSQNYSWVWWLDADSLIMNDNIKLDELLPALGDRSDLVDVVFGGDAHAVLNAGSMLFRNSSWTTGLLKQLYSRQDDLSIPNVKDWHEQAILIHLYLTDPDVRDHTLVLPQRALNSYPANFKWGDFVIHFAGVGKQKHPLMLSFAEQKENHLLFEIPDS</sequence>
<evidence type="ECO:0000256" key="1">
    <source>
        <dbReference type="ARBA" id="ARBA00005664"/>
    </source>
</evidence>
<keyword evidence="7" id="KW-1185">Reference proteome</keyword>
<dbReference type="PANTHER" id="PTHR31306">
    <property type="entry name" value="ALPHA-1,6-MANNOSYLTRANSFERASE MNN11-RELATED"/>
    <property type="match status" value="1"/>
</dbReference>
<organism evidence="6 7">
    <name type="scientific">Apatococcus fuscideae</name>
    <dbReference type="NCBI Taxonomy" id="2026836"/>
    <lineage>
        <taxon>Eukaryota</taxon>
        <taxon>Viridiplantae</taxon>
        <taxon>Chlorophyta</taxon>
        <taxon>core chlorophytes</taxon>
        <taxon>Trebouxiophyceae</taxon>
        <taxon>Chlorellales</taxon>
        <taxon>Chlorellaceae</taxon>
        <taxon>Apatococcus</taxon>
    </lineage>
</organism>
<dbReference type="GO" id="GO:0006487">
    <property type="term" value="P:protein N-linked glycosylation"/>
    <property type="evidence" value="ECO:0007669"/>
    <property type="project" value="TreeGrafter"/>
</dbReference>
<feature type="repeat" description="WD" evidence="4">
    <location>
        <begin position="14"/>
        <end position="57"/>
    </location>
</feature>
<protein>
    <submittedName>
        <fullName evidence="6">Uncharacterized protein</fullName>
    </submittedName>
</protein>
<dbReference type="Gene3D" id="2.130.10.10">
    <property type="entry name" value="YVTN repeat-like/Quinoprotein amine dehydrogenase"/>
    <property type="match status" value="1"/>
</dbReference>
<proteinExistence type="inferred from homology"/>
<name>A0AAW1SV87_9CHLO</name>
<dbReference type="SMART" id="SM00320">
    <property type="entry name" value="WD40"/>
    <property type="match status" value="1"/>
</dbReference>
<dbReference type="InterPro" id="IPR015943">
    <property type="entry name" value="WD40/YVTN_repeat-like_dom_sf"/>
</dbReference>
<keyword evidence="3" id="KW-0808">Transferase</keyword>
<dbReference type="Gene3D" id="3.90.550.10">
    <property type="entry name" value="Spore Coat Polysaccharide Biosynthesis Protein SpsA, Chain A"/>
    <property type="match status" value="1"/>
</dbReference>
<evidence type="ECO:0000256" key="4">
    <source>
        <dbReference type="PROSITE-ProRule" id="PRU00221"/>
    </source>
</evidence>
<dbReference type="GO" id="GO:0016757">
    <property type="term" value="F:glycosyltransferase activity"/>
    <property type="evidence" value="ECO:0007669"/>
    <property type="project" value="UniProtKB-KW"/>
</dbReference>
<feature type="compositionally biased region" description="Acidic residues" evidence="5">
    <location>
        <begin position="146"/>
        <end position="167"/>
    </location>
</feature>
<dbReference type="PROSITE" id="PS50082">
    <property type="entry name" value="WD_REPEATS_2"/>
    <property type="match status" value="1"/>
</dbReference>
<evidence type="ECO:0000313" key="6">
    <source>
        <dbReference type="EMBL" id="KAK9857630.1"/>
    </source>
</evidence>